<dbReference type="EMBL" id="CP058627">
    <property type="protein sequence ID" value="QLG88610.1"/>
    <property type="molecule type" value="Genomic_DNA"/>
</dbReference>
<organism evidence="1 2">
    <name type="scientific">Chitinibacter bivalviorum</name>
    <dbReference type="NCBI Taxonomy" id="2739434"/>
    <lineage>
        <taxon>Bacteria</taxon>
        <taxon>Pseudomonadati</taxon>
        <taxon>Pseudomonadota</taxon>
        <taxon>Betaproteobacteria</taxon>
        <taxon>Neisseriales</taxon>
        <taxon>Chitinibacteraceae</taxon>
        <taxon>Chitinibacter</taxon>
    </lineage>
</organism>
<dbReference type="Pfam" id="PF05930">
    <property type="entry name" value="Phage_AlpA"/>
    <property type="match status" value="1"/>
</dbReference>
<dbReference type="AlphaFoldDB" id="A0A7H9BIZ3"/>
<dbReference type="PANTHER" id="PTHR36154:SF1">
    <property type="entry name" value="DNA-BINDING TRANSCRIPTIONAL ACTIVATOR ALPA"/>
    <property type="match status" value="1"/>
</dbReference>
<dbReference type="Proteomes" id="UP000509597">
    <property type="component" value="Chromosome"/>
</dbReference>
<name>A0A7H9BIZ3_9NEIS</name>
<reference evidence="1 2" key="1">
    <citation type="submission" date="2020-07" db="EMBL/GenBank/DDBJ databases">
        <title>Complete genome sequence of Chitinibacter sp. 2T18.</title>
        <authorList>
            <person name="Bae J.-W."/>
            <person name="Choi J.-W."/>
        </authorList>
    </citation>
    <scope>NUCLEOTIDE SEQUENCE [LARGE SCALE GENOMIC DNA]</scope>
    <source>
        <strain evidence="1 2">2T18</strain>
    </source>
</reference>
<dbReference type="RefSeq" id="WP_179355122.1">
    <property type="nucleotide sequence ID" value="NZ_CP058627.1"/>
</dbReference>
<dbReference type="Gene3D" id="1.10.238.160">
    <property type="match status" value="1"/>
</dbReference>
<gene>
    <name evidence="1" type="ORF">HQ393_10380</name>
</gene>
<keyword evidence="2" id="KW-1185">Reference proteome</keyword>
<proteinExistence type="predicted"/>
<evidence type="ECO:0000313" key="2">
    <source>
        <dbReference type="Proteomes" id="UP000509597"/>
    </source>
</evidence>
<protein>
    <submittedName>
        <fullName evidence="1">AlpA family phage regulatory protein</fullName>
    </submittedName>
</protein>
<dbReference type="KEGG" id="chiz:HQ393_10380"/>
<dbReference type="InterPro" id="IPR052931">
    <property type="entry name" value="Prophage_regulatory_activator"/>
</dbReference>
<accession>A0A7H9BIZ3</accession>
<sequence>MSDSFIRMPTLSEIIGLSKNAIYDRMNPKSPRYDASFPKPVKLGSHSIAFLESEVKAWMDERISERQAA</sequence>
<dbReference type="PANTHER" id="PTHR36154">
    <property type="entry name" value="DNA-BINDING TRANSCRIPTIONAL ACTIVATOR ALPA"/>
    <property type="match status" value="1"/>
</dbReference>
<dbReference type="InterPro" id="IPR010260">
    <property type="entry name" value="AlpA"/>
</dbReference>
<evidence type="ECO:0000313" key="1">
    <source>
        <dbReference type="EMBL" id="QLG88610.1"/>
    </source>
</evidence>